<evidence type="ECO:0000313" key="3">
    <source>
        <dbReference type="Proteomes" id="UP000005015"/>
    </source>
</evidence>
<organism evidence="2 3">
    <name type="scientific">Rickettsia peacockii (strain Rustic)</name>
    <dbReference type="NCBI Taxonomy" id="562019"/>
    <lineage>
        <taxon>Bacteria</taxon>
        <taxon>Pseudomonadati</taxon>
        <taxon>Pseudomonadota</taxon>
        <taxon>Alphaproteobacteria</taxon>
        <taxon>Rickettsiales</taxon>
        <taxon>Rickettsiaceae</taxon>
        <taxon>Rickettsieae</taxon>
        <taxon>Rickettsia</taxon>
        <taxon>spotted fever group</taxon>
    </lineage>
</organism>
<evidence type="ECO:0000256" key="1">
    <source>
        <dbReference type="SAM" id="MobiDB-lite"/>
    </source>
</evidence>
<dbReference type="KEGG" id="rpk:RPR_00685"/>
<dbReference type="AlphaFoldDB" id="C4K0K7"/>
<sequence length="298" mass="34166">MGKKSKNMSNNPPKNTKPAVPLKPTSEQIKAWNEAHKKQTDLTTHSQALDIFVDTPSPQVETQKPIIFSKPAPEQTKVPETTPQKQSNLTVKEKIEQFFKDHNIDTKDALIPEFSHYIALSGSMAGKRLDVTIKAYEQSLGRLIKQVGVPQKEFVSFIEDDLIKNYPHKDKFEKINQHYKLPEPPTLSDIIDNLRELVNNDDIIAHLKQSRKHIEFKEKVNNIIQIYDDNKHNPAAIAKVEAKLQEVGKWCEETTKMDNNPIWKNIGNFIQYSFTGDKAKAAFYKDTIKILLKILKKL</sequence>
<evidence type="ECO:0000313" key="2">
    <source>
        <dbReference type="EMBL" id="ACR47108.1"/>
    </source>
</evidence>
<reference evidence="2 3" key="1">
    <citation type="journal article" date="2009" name="PLoS ONE">
        <title>Genome sequence of the endosymbiont Rickettsia peacockii and comparison with virulent Rickettsia rickettsii: identification of virulence factors.</title>
        <authorList>
            <person name="Felsheim R.F."/>
            <person name="Kurtti T.J."/>
            <person name="Munderloh U.G."/>
        </authorList>
    </citation>
    <scope>NUCLEOTIDE SEQUENCE [LARGE SCALE GENOMIC DNA]</scope>
    <source>
        <strain evidence="2 3">Rustic</strain>
    </source>
</reference>
<accession>C4K0K7</accession>
<proteinExistence type="predicted"/>
<dbReference type="Proteomes" id="UP000005015">
    <property type="component" value="Chromosome"/>
</dbReference>
<feature type="region of interest" description="Disordered" evidence="1">
    <location>
        <begin position="1"/>
        <end position="43"/>
    </location>
</feature>
<dbReference type="HOGENOM" id="CLU_939682_0_0_5"/>
<protein>
    <submittedName>
        <fullName evidence="2">Uncharacterized protein</fullName>
    </submittedName>
</protein>
<keyword evidence="3" id="KW-1185">Reference proteome</keyword>
<name>C4K0K7_RICPU</name>
<feature type="compositionally biased region" description="Low complexity" evidence="1">
    <location>
        <begin position="7"/>
        <end position="18"/>
    </location>
</feature>
<gene>
    <name evidence="2" type="ordered locus">RPR_00685</name>
</gene>
<feature type="region of interest" description="Disordered" evidence="1">
    <location>
        <begin position="67"/>
        <end position="86"/>
    </location>
</feature>
<dbReference type="EMBL" id="CP001227">
    <property type="protein sequence ID" value="ACR47108.1"/>
    <property type="molecule type" value="Genomic_DNA"/>
</dbReference>